<feature type="transmembrane region" description="Helical" evidence="8">
    <location>
        <begin position="135"/>
        <end position="157"/>
    </location>
</feature>
<feature type="transmembrane region" description="Helical" evidence="8">
    <location>
        <begin position="102"/>
        <end position="123"/>
    </location>
</feature>
<dbReference type="PRINTS" id="PR01036">
    <property type="entry name" value="TCRTETB"/>
</dbReference>
<dbReference type="RefSeq" id="WP_013009482.1">
    <property type="nucleotide sequence ID" value="NC_013943.1"/>
</dbReference>
<feature type="transmembrane region" description="Helical" evidence="8">
    <location>
        <begin position="366"/>
        <end position="385"/>
    </location>
</feature>
<dbReference type="CDD" id="cd17320">
    <property type="entry name" value="MFS_MdfA_MDR_like"/>
    <property type="match status" value="1"/>
</dbReference>
<dbReference type="GO" id="GO:1990961">
    <property type="term" value="P:xenobiotic detoxification by transmembrane export across the plasma membrane"/>
    <property type="evidence" value="ECO:0007669"/>
    <property type="project" value="InterPro"/>
</dbReference>
<dbReference type="OrthoDB" id="9814303at2"/>
<sequence length="393" mass="43197" precursor="true">MINLEKNKALFITFLALLASTPPLSTDMYLSAIPQIADSWGVGKDLINLTLVLWFASFSVSILFAGPLSDKYGRKPVLIIGLAIFVISSFMCAFSQNAYQLIGFRIIQGAGAAAPSAIVMAVIRDRFAGRERQQAMAYVMTIVAVAPMLAPMIGAMLLEFASWRFIFAAQGALVFVTFMITFFFQESITEKLTTKLLKLLTRYTLHFKNREFMFASISMGLLPLPFYGFIAFSPIYYISIHGLSARAFGLLFGLNALCSMAGAYSSPRIVKKLSDKRTITFSIIGCMIGGIGVILFAGLHYLFFFIFMALFSYSVGVSRPLSGSLILGLVKTDVGSASSFLVFYQFISGAVAMSFVTLHWADPVLFYGSLTALTSAVVLILWLWIEKTLNPEN</sequence>
<dbReference type="STRING" id="522772.Dacet_0128"/>
<reference evidence="10 11" key="1">
    <citation type="journal article" date="2010" name="Stand. Genomic Sci.">
        <title>Complete genome sequence of Denitrovibrio acetiphilus type strain (N2460).</title>
        <authorList>
            <person name="Kiss H."/>
            <person name="Lang E."/>
            <person name="Lapidus A."/>
            <person name="Copeland A."/>
            <person name="Nolan M."/>
            <person name="Glavina Del Rio T."/>
            <person name="Chen F."/>
            <person name="Lucas S."/>
            <person name="Tice H."/>
            <person name="Cheng J.F."/>
            <person name="Han C."/>
            <person name="Goodwin L."/>
            <person name="Pitluck S."/>
            <person name="Liolios K."/>
            <person name="Pati A."/>
            <person name="Ivanova N."/>
            <person name="Mavromatis K."/>
            <person name="Chen A."/>
            <person name="Palaniappan K."/>
            <person name="Land M."/>
            <person name="Hauser L."/>
            <person name="Chang Y.J."/>
            <person name="Jeffries C.D."/>
            <person name="Detter J.C."/>
            <person name="Brettin T."/>
            <person name="Spring S."/>
            <person name="Rohde M."/>
            <person name="Goker M."/>
            <person name="Woyke T."/>
            <person name="Bristow J."/>
            <person name="Eisen J.A."/>
            <person name="Markowitz V."/>
            <person name="Hugenholtz P."/>
            <person name="Kyrpides N.C."/>
            <person name="Klenk H.P."/>
        </authorList>
    </citation>
    <scope>NUCLEOTIDE SEQUENCE [LARGE SCALE GENOMIC DNA]</scope>
    <source>
        <strain evidence="11">DSM 12809 / NBRC 114555 / N2460</strain>
    </source>
</reference>
<dbReference type="InterPro" id="IPR005829">
    <property type="entry name" value="Sugar_transporter_CS"/>
</dbReference>
<feature type="transmembrane region" description="Helical" evidence="8">
    <location>
        <begin position="163"/>
        <end position="184"/>
    </location>
</feature>
<dbReference type="PaxDb" id="522772-Dacet_0128"/>
<organism evidence="10 11">
    <name type="scientific">Denitrovibrio acetiphilus (strain DSM 12809 / NBRC 114555 / N2460)</name>
    <dbReference type="NCBI Taxonomy" id="522772"/>
    <lineage>
        <taxon>Bacteria</taxon>
        <taxon>Pseudomonadati</taxon>
        <taxon>Deferribacterota</taxon>
        <taxon>Deferribacteres</taxon>
        <taxon>Deferribacterales</taxon>
        <taxon>Geovibrionaceae</taxon>
        <taxon>Denitrovibrio</taxon>
    </lineage>
</organism>
<dbReference type="PANTHER" id="PTHR23502:SF132">
    <property type="entry name" value="POLYAMINE TRANSPORTER 2-RELATED"/>
    <property type="match status" value="1"/>
</dbReference>
<dbReference type="InterPro" id="IPR020846">
    <property type="entry name" value="MFS_dom"/>
</dbReference>
<dbReference type="AlphaFoldDB" id="D4H1V7"/>
<dbReference type="SUPFAM" id="SSF103473">
    <property type="entry name" value="MFS general substrate transporter"/>
    <property type="match status" value="1"/>
</dbReference>
<comment type="similarity">
    <text evidence="2">Belongs to the major facilitator superfamily. Bcr/CmlA family.</text>
</comment>
<dbReference type="InterPro" id="IPR036259">
    <property type="entry name" value="MFS_trans_sf"/>
</dbReference>
<evidence type="ECO:0000256" key="6">
    <source>
        <dbReference type="ARBA" id="ARBA00022989"/>
    </source>
</evidence>
<dbReference type="GO" id="GO:0005886">
    <property type="term" value="C:plasma membrane"/>
    <property type="evidence" value="ECO:0007669"/>
    <property type="project" value="UniProtKB-SubCell"/>
</dbReference>
<dbReference type="Proteomes" id="UP000002012">
    <property type="component" value="Chromosome"/>
</dbReference>
<feature type="transmembrane region" description="Helical" evidence="8">
    <location>
        <begin position="212"/>
        <end position="237"/>
    </location>
</feature>
<dbReference type="PANTHER" id="PTHR23502">
    <property type="entry name" value="MAJOR FACILITATOR SUPERFAMILY"/>
    <property type="match status" value="1"/>
</dbReference>
<evidence type="ECO:0000259" key="9">
    <source>
        <dbReference type="PROSITE" id="PS50850"/>
    </source>
</evidence>
<dbReference type="PROSITE" id="PS50850">
    <property type="entry name" value="MFS"/>
    <property type="match status" value="1"/>
</dbReference>
<evidence type="ECO:0000313" key="11">
    <source>
        <dbReference type="Proteomes" id="UP000002012"/>
    </source>
</evidence>
<dbReference type="InParanoid" id="D4H1V7"/>
<dbReference type="eggNOG" id="COG2814">
    <property type="taxonomic scope" value="Bacteria"/>
</dbReference>
<feature type="transmembrane region" description="Helical" evidence="8">
    <location>
        <begin position="243"/>
        <end position="266"/>
    </location>
</feature>
<dbReference type="HOGENOM" id="CLU_001265_47_0_0"/>
<feature type="transmembrane region" description="Helical" evidence="8">
    <location>
        <begin position="77"/>
        <end position="96"/>
    </location>
</feature>
<comment type="subcellular location">
    <subcellularLocation>
        <location evidence="1">Cell membrane</location>
        <topology evidence="1">Multi-pass membrane protein</topology>
    </subcellularLocation>
</comment>
<dbReference type="InterPro" id="IPR011701">
    <property type="entry name" value="MFS"/>
</dbReference>
<keyword evidence="3" id="KW-0813">Transport</keyword>
<dbReference type="Pfam" id="PF07690">
    <property type="entry name" value="MFS_1"/>
    <property type="match status" value="1"/>
</dbReference>
<evidence type="ECO:0000256" key="8">
    <source>
        <dbReference type="SAM" id="Phobius"/>
    </source>
</evidence>
<gene>
    <name evidence="10" type="ordered locus">Dacet_0128</name>
</gene>
<keyword evidence="7 8" id="KW-0472">Membrane</keyword>
<evidence type="ECO:0000256" key="7">
    <source>
        <dbReference type="ARBA" id="ARBA00023136"/>
    </source>
</evidence>
<dbReference type="InterPro" id="IPR004812">
    <property type="entry name" value="Efflux_drug-R_Bcr/CmlA"/>
</dbReference>
<proteinExistence type="inferred from homology"/>
<dbReference type="FunCoup" id="D4H1V7">
    <property type="interactions" value="285"/>
</dbReference>
<keyword evidence="6 8" id="KW-1133">Transmembrane helix</keyword>
<feature type="transmembrane region" description="Helical" evidence="8">
    <location>
        <begin position="47"/>
        <end position="65"/>
    </location>
</feature>
<keyword evidence="4" id="KW-1003">Cell membrane</keyword>
<evidence type="ECO:0000256" key="2">
    <source>
        <dbReference type="ARBA" id="ARBA00006236"/>
    </source>
</evidence>
<dbReference type="Gene3D" id="1.20.1720.10">
    <property type="entry name" value="Multidrug resistance protein D"/>
    <property type="match status" value="1"/>
</dbReference>
<evidence type="ECO:0000256" key="4">
    <source>
        <dbReference type="ARBA" id="ARBA00022475"/>
    </source>
</evidence>
<evidence type="ECO:0000313" key="10">
    <source>
        <dbReference type="EMBL" id="ADD66934.1"/>
    </source>
</evidence>
<dbReference type="KEGG" id="dap:Dacet_0128"/>
<accession>D4H1V7</accession>
<dbReference type="NCBIfam" id="TIGR00710">
    <property type="entry name" value="efflux_Bcr_CflA"/>
    <property type="match status" value="1"/>
</dbReference>
<dbReference type="EMBL" id="CP001968">
    <property type="protein sequence ID" value="ADD66934.1"/>
    <property type="molecule type" value="Genomic_DNA"/>
</dbReference>
<evidence type="ECO:0000256" key="3">
    <source>
        <dbReference type="ARBA" id="ARBA00022448"/>
    </source>
</evidence>
<feature type="transmembrane region" description="Helical" evidence="8">
    <location>
        <begin position="278"/>
        <end position="297"/>
    </location>
</feature>
<protein>
    <submittedName>
        <fullName evidence="10">Drug resistance transporter, Bcr/CflA subfamily</fullName>
    </submittedName>
</protein>
<keyword evidence="5 8" id="KW-0812">Transmembrane</keyword>
<feature type="domain" description="Major facilitator superfamily (MFS) profile" evidence="9">
    <location>
        <begin position="11"/>
        <end position="389"/>
    </location>
</feature>
<evidence type="ECO:0000256" key="1">
    <source>
        <dbReference type="ARBA" id="ARBA00004651"/>
    </source>
</evidence>
<keyword evidence="11" id="KW-1185">Reference proteome</keyword>
<name>D4H1V7_DENA2</name>
<dbReference type="PROSITE" id="PS00216">
    <property type="entry name" value="SUGAR_TRANSPORT_1"/>
    <property type="match status" value="1"/>
</dbReference>
<evidence type="ECO:0000256" key="5">
    <source>
        <dbReference type="ARBA" id="ARBA00022692"/>
    </source>
</evidence>
<feature type="transmembrane region" description="Helical" evidence="8">
    <location>
        <begin position="341"/>
        <end position="360"/>
    </location>
</feature>
<dbReference type="GO" id="GO:0042910">
    <property type="term" value="F:xenobiotic transmembrane transporter activity"/>
    <property type="evidence" value="ECO:0007669"/>
    <property type="project" value="InterPro"/>
</dbReference>